<dbReference type="Pfam" id="PF05136">
    <property type="entry name" value="Phage_portal_2"/>
    <property type="match status" value="1"/>
</dbReference>
<reference evidence="1" key="1">
    <citation type="submission" date="2019-09" db="EMBL/GenBank/DDBJ databases">
        <authorList>
            <consortium name="PulseNet: The National Subtyping Network for Foodborne Disease Surveillance"/>
            <person name="Tarr C.L."/>
            <person name="Trees E."/>
            <person name="Katz L.S."/>
            <person name="Carleton-Romer H.A."/>
            <person name="Stroika S."/>
            <person name="Kucerova Z."/>
            <person name="Roache K.F."/>
            <person name="Sabol A.L."/>
            <person name="Besser J."/>
            <person name="Gerner-Smidt P."/>
        </authorList>
    </citation>
    <scope>NUCLEOTIDE SEQUENCE</scope>
    <source>
        <strain evidence="1">PNUSAS103169</strain>
    </source>
</reference>
<proteinExistence type="predicted"/>
<dbReference type="GO" id="GO:0005198">
    <property type="term" value="F:structural molecule activity"/>
    <property type="evidence" value="ECO:0007669"/>
    <property type="project" value="InterPro"/>
</dbReference>
<protein>
    <submittedName>
        <fullName evidence="1">Phage portal protein</fullName>
    </submittedName>
</protein>
<gene>
    <name evidence="1" type="ORF">F7467_18715</name>
</gene>
<dbReference type="InterPro" id="IPR006429">
    <property type="entry name" value="Phage_lambda_portal"/>
</dbReference>
<feature type="non-terminal residue" evidence="1">
    <location>
        <position position="432"/>
    </location>
</feature>
<sequence length="432" mass="47834">MNILDKVIAPFSPQRALSRAVVRKKLEAINNLGYDRHGASTHKKSLRGWFSRAGSPDDDITKNQGKLRERSRDLFMGNPLATGAIKTIRTNVVGSGLKLNANIDAEFLGLTPAEARAWEKHTEREFRLWADSVNCDASRMCTFGQLQSLVQMAALSSGDVFATLPVIKRKGAIYDLCVYLIEGDRVCNPDNVFIPDMYGGIELGEYSDPVAYWIAKHHPASTSGFTQRKWERIPAYGKNTGRRNVLHVMQDWERPGQRRGVPVLAPVIEALKQLGRYTDAELVAAVVSGLFTVFVKTEAPEGPIGEGGIPTYEQIDNYDENTVEMGSGSVVSLADGESVETANPGRPNTAFDGFVVAICRQIGAALELPYELLVKHFTASYSASRAALLEAWKMFRMRREWMVLSFCQPVYEEWLSEAVAKGRVIAPGFFHG</sequence>
<dbReference type="NCBIfam" id="TIGR01539">
    <property type="entry name" value="portal_lambda"/>
    <property type="match status" value="1"/>
</dbReference>
<accession>A0A622TW33</accession>
<dbReference type="GO" id="GO:0019068">
    <property type="term" value="P:virion assembly"/>
    <property type="evidence" value="ECO:0007669"/>
    <property type="project" value="InterPro"/>
</dbReference>
<comment type="caution">
    <text evidence="1">The sequence shown here is derived from an EMBL/GenBank/DDBJ whole genome shotgun (WGS) entry which is preliminary data.</text>
</comment>
<name>A0A622TW33_SALER</name>
<dbReference type="AlphaFoldDB" id="A0A622TW33"/>
<dbReference type="EMBL" id="AALFWW010000040">
    <property type="protein sequence ID" value="ECZ0572245.1"/>
    <property type="molecule type" value="Genomic_DNA"/>
</dbReference>
<evidence type="ECO:0000313" key="1">
    <source>
        <dbReference type="EMBL" id="ECZ0572245.1"/>
    </source>
</evidence>
<organism evidence="1">
    <name type="scientific">Salmonella enterica</name>
    <name type="common">Salmonella choleraesuis</name>
    <dbReference type="NCBI Taxonomy" id="28901"/>
    <lineage>
        <taxon>Bacteria</taxon>
        <taxon>Pseudomonadati</taxon>
        <taxon>Pseudomonadota</taxon>
        <taxon>Gammaproteobacteria</taxon>
        <taxon>Enterobacterales</taxon>
        <taxon>Enterobacteriaceae</taxon>
        <taxon>Salmonella</taxon>
    </lineage>
</organism>